<dbReference type="Proteomes" id="UP000249522">
    <property type="component" value="Unassembled WGS sequence"/>
</dbReference>
<evidence type="ECO:0000256" key="4">
    <source>
        <dbReference type="ARBA" id="ARBA00022692"/>
    </source>
</evidence>
<evidence type="ECO:0000256" key="1">
    <source>
        <dbReference type="ARBA" id="ARBA00004651"/>
    </source>
</evidence>
<keyword evidence="5 7" id="KW-1133">Transmembrane helix</keyword>
<organism evidence="10 11">
    <name type="scientific">Paenibacillus sambharensis</name>
    <dbReference type="NCBI Taxonomy" id="1803190"/>
    <lineage>
        <taxon>Bacteria</taxon>
        <taxon>Bacillati</taxon>
        <taxon>Bacillota</taxon>
        <taxon>Bacilli</taxon>
        <taxon>Bacillales</taxon>
        <taxon>Paenibacillaceae</taxon>
        <taxon>Paenibacillus</taxon>
    </lineage>
</organism>
<name>A0A2W1LFS4_9BACL</name>
<keyword evidence="6 7" id="KW-0472">Membrane</keyword>
<feature type="domain" description="YetF C-terminal" evidence="8">
    <location>
        <begin position="81"/>
        <end position="213"/>
    </location>
</feature>
<evidence type="ECO:0000313" key="10">
    <source>
        <dbReference type="EMBL" id="PZD97549.1"/>
    </source>
</evidence>
<proteinExistence type="inferred from homology"/>
<evidence type="ECO:0000259" key="8">
    <source>
        <dbReference type="Pfam" id="PF04239"/>
    </source>
</evidence>
<dbReference type="PANTHER" id="PTHR34582:SF7">
    <property type="entry name" value="UPF0702 TRANSMEMBRANE PROTEIN YDFS"/>
    <property type="match status" value="1"/>
</dbReference>
<keyword evidence="11" id="KW-1185">Reference proteome</keyword>
<sequence>MLDYIILVRALISFIFLFILTRLSGKKQLAQFSYFDYIVGITVGNFAASMVLEPETSLVDGLVAVTVWGTLPIFLSLMSRKHSVLLKLLESSPTVLIENGKFLTDGLIKENLTAQNVMLLLRKNGNFKLEDIELAVFETSGDLSILPRSSAAPVVVSDFNPMPMAAPRPRVLVVEGHILKDTLNELGLTTAWLEQEIKKQGADSVREVLVAQLKTDGTLYTEVWRGDLKDVKLIK</sequence>
<dbReference type="GO" id="GO:0005886">
    <property type="term" value="C:plasma membrane"/>
    <property type="evidence" value="ECO:0007669"/>
    <property type="project" value="UniProtKB-SubCell"/>
</dbReference>
<evidence type="ECO:0000256" key="7">
    <source>
        <dbReference type="SAM" id="Phobius"/>
    </source>
</evidence>
<evidence type="ECO:0000256" key="5">
    <source>
        <dbReference type="ARBA" id="ARBA00022989"/>
    </source>
</evidence>
<dbReference type="EMBL" id="QKRB01000010">
    <property type="protein sequence ID" value="PZD97549.1"/>
    <property type="molecule type" value="Genomic_DNA"/>
</dbReference>
<feature type="transmembrane region" description="Helical" evidence="7">
    <location>
        <begin position="35"/>
        <end position="52"/>
    </location>
</feature>
<reference evidence="10 11" key="1">
    <citation type="submission" date="2018-06" db="EMBL/GenBank/DDBJ databases">
        <title>Paenibacillus imtechensis sp. nov.</title>
        <authorList>
            <person name="Pinnaka A.K."/>
            <person name="Singh H."/>
            <person name="Kaur M."/>
        </authorList>
    </citation>
    <scope>NUCLEOTIDE SEQUENCE [LARGE SCALE GENOMIC DNA]</scope>
    <source>
        <strain evidence="10 11">SMB1</strain>
    </source>
</reference>
<evidence type="ECO:0000256" key="3">
    <source>
        <dbReference type="ARBA" id="ARBA00022475"/>
    </source>
</evidence>
<dbReference type="OrthoDB" id="9778331at2"/>
<keyword evidence="4 7" id="KW-0812">Transmembrane</keyword>
<feature type="domain" description="YetF-like N-terminal transmembrane" evidence="9">
    <location>
        <begin position="6"/>
        <end position="76"/>
    </location>
</feature>
<evidence type="ECO:0000256" key="6">
    <source>
        <dbReference type="ARBA" id="ARBA00023136"/>
    </source>
</evidence>
<dbReference type="InterPro" id="IPR007353">
    <property type="entry name" value="DUF421"/>
</dbReference>
<dbReference type="PANTHER" id="PTHR34582">
    <property type="entry name" value="UPF0702 TRANSMEMBRANE PROTEIN YCAP"/>
    <property type="match status" value="1"/>
</dbReference>
<dbReference type="Gene3D" id="3.30.240.20">
    <property type="entry name" value="bsu07140 like domains"/>
    <property type="match status" value="2"/>
</dbReference>
<dbReference type="InterPro" id="IPR048454">
    <property type="entry name" value="YetF_N"/>
</dbReference>
<evidence type="ECO:0008006" key="12">
    <source>
        <dbReference type="Google" id="ProtNLM"/>
    </source>
</evidence>
<protein>
    <recommendedName>
        <fullName evidence="12">DUF421 domain-containing protein</fullName>
    </recommendedName>
</protein>
<comment type="similarity">
    <text evidence="2">Belongs to the UPF0702 family.</text>
</comment>
<accession>A0A2W1LFS4</accession>
<dbReference type="Pfam" id="PF20730">
    <property type="entry name" value="YetF_N"/>
    <property type="match status" value="1"/>
</dbReference>
<dbReference type="AlphaFoldDB" id="A0A2W1LFS4"/>
<comment type="subcellular location">
    <subcellularLocation>
        <location evidence="1">Cell membrane</location>
        <topology evidence="1">Multi-pass membrane protein</topology>
    </subcellularLocation>
</comment>
<evidence type="ECO:0000256" key="2">
    <source>
        <dbReference type="ARBA" id="ARBA00006448"/>
    </source>
</evidence>
<comment type="caution">
    <text evidence="10">The sequence shown here is derived from an EMBL/GenBank/DDBJ whole genome shotgun (WGS) entry which is preliminary data.</text>
</comment>
<keyword evidence="3" id="KW-1003">Cell membrane</keyword>
<dbReference type="Pfam" id="PF04239">
    <property type="entry name" value="DUF421"/>
    <property type="match status" value="1"/>
</dbReference>
<feature type="transmembrane region" description="Helical" evidence="7">
    <location>
        <begin position="58"/>
        <end position="78"/>
    </location>
</feature>
<gene>
    <name evidence="10" type="ORF">DNH61_01350</name>
</gene>
<dbReference type="InterPro" id="IPR023090">
    <property type="entry name" value="UPF0702_alpha/beta_dom_sf"/>
</dbReference>
<dbReference type="RefSeq" id="WP_111144910.1">
    <property type="nucleotide sequence ID" value="NZ_QKRB01000010.1"/>
</dbReference>
<evidence type="ECO:0000259" key="9">
    <source>
        <dbReference type="Pfam" id="PF20730"/>
    </source>
</evidence>
<feature type="transmembrane region" description="Helical" evidence="7">
    <location>
        <begin position="6"/>
        <end position="23"/>
    </location>
</feature>
<evidence type="ECO:0000313" key="11">
    <source>
        <dbReference type="Proteomes" id="UP000249522"/>
    </source>
</evidence>